<keyword evidence="2" id="KW-1185">Reference proteome</keyword>
<dbReference type="PANTHER" id="PTHR35271">
    <property type="entry name" value="ABC TRANSPORTER, SUBSTRATE-BINDING LIPOPROTEIN-RELATED"/>
    <property type="match status" value="1"/>
</dbReference>
<dbReference type="PANTHER" id="PTHR35271:SF1">
    <property type="entry name" value="ABC TRANSPORTER, SUBSTRATE-BINDING LIPOPROTEIN"/>
    <property type="match status" value="1"/>
</dbReference>
<evidence type="ECO:0000313" key="1">
    <source>
        <dbReference type="EMBL" id="TWI08834.1"/>
    </source>
</evidence>
<dbReference type="Proteomes" id="UP000317176">
    <property type="component" value="Unassembled WGS sequence"/>
</dbReference>
<evidence type="ECO:0000313" key="2">
    <source>
        <dbReference type="Proteomes" id="UP000317176"/>
    </source>
</evidence>
<dbReference type="InterPro" id="IPR007487">
    <property type="entry name" value="ABC_transpt-TYRBP-like"/>
</dbReference>
<dbReference type="AlphaFoldDB" id="A0A562LMI0"/>
<dbReference type="Pfam" id="PF04392">
    <property type="entry name" value="ABC_sub_bind"/>
    <property type="match status" value="1"/>
</dbReference>
<reference evidence="1 2" key="1">
    <citation type="journal article" date="2015" name="Stand. Genomic Sci.">
        <title>Genomic Encyclopedia of Bacterial and Archaeal Type Strains, Phase III: the genomes of soil and plant-associated and newly described type strains.</title>
        <authorList>
            <person name="Whitman W.B."/>
            <person name="Woyke T."/>
            <person name="Klenk H.P."/>
            <person name="Zhou Y."/>
            <person name="Lilburn T.G."/>
            <person name="Beck B.J."/>
            <person name="De Vos P."/>
            <person name="Vandamme P."/>
            <person name="Eisen J.A."/>
            <person name="Garrity G."/>
            <person name="Hugenholtz P."/>
            <person name="Kyrpides N.C."/>
        </authorList>
    </citation>
    <scope>NUCLEOTIDE SEQUENCE [LARGE SCALE GENOMIC DNA]</scope>
    <source>
        <strain evidence="1 2">CGMCC 1.10947</strain>
    </source>
</reference>
<sequence length="93" mass="10000">MRSADVTANALDSTPTIPLQMVSAGQKQGNALVLSLFVLAAHYVDRLLKGGKPAEMPVQQPTHFVFTINLRTAKALGLSIPESVLVMKDKVIE</sequence>
<protein>
    <submittedName>
        <fullName evidence="1">ABC transporter substrate binding protein</fullName>
    </submittedName>
</protein>
<dbReference type="OrthoDB" id="9776955at2"/>
<gene>
    <name evidence="1" type="ORF">IQ17_01658</name>
</gene>
<comment type="caution">
    <text evidence="1">The sequence shown here is derived from an EMBL/GenBank/DDBJ whole genome shotgun (WGS) entry which is preliminary data.</text>
</comment>
<proteinExistence type="predicted"/>
<name>A0A562LMI0_9BRAD</name>
<accession>A0A562LMI0</accession>
<organism evidence="1 2">
    <name type="scientific">Bradyrhizobium daqingense</name>
    <dbReference type="NCBI Taxonomy" id="993502"/>
    <lineage>
        <taxon>Bacteria</taxon>
        <taxon>Pseudomonadati</taxon>
        <taxon>Pseudomonadota</taxon>
        <taxon>Alphaproteobacteria</taxon>
        <taxon>Hyphomicrobiales</taxon>
        <taxon>Nitrobacteraceae</taxon>
        <taxon>Bradyrhizobium</taxon>
    </lineage>
</organism>
<dbReference type="RefSeq" id="WP_145630065.1">
    <property type="nucleotide sequence ID" value="NZ_CP088014.1"/>
</dbReference>
<dbReference type="EMBL" id="VLKL01000003">
    <property type="protein sequence ID" value="TWI08834.1"/>
    <property type="molecule type" value="Genomic_DNA"/>
</dbReference>